<dbReference type="InterPro" id="IPR000742">
    <property type="entry name" value="EGF"/>
</dbReference>
<comment type="subcellular location">
    <subcellularLocation>
        <location evidence="1">Membrane</location>
        <topology evidence="1">Single-pass type I membrane protein</topology>
    </subcellularLocation>
</comment>
<evidence type="ECO:0000259" key="10">
    <source>
        <dbReference type="PROSITE" id="PS50026"/>
    </source>
</evidence>
<reference evidence="13" key="3">
    <citation type="submission" date="2025-09" db="UniProtKB">
        <authorList>
            <consortium name="Ensembl"/>
        </authorList>
    </citation>
    <scope>IDENTIFICATION</scope>
</reference>
<evidence type="ECO:0000256" key="6">
    <source>
        <dbReference type="PROSITE-ProRule" id="PRU00076"/>
    </source>
</evidence>
<dbReference type="EMBL" id="ABDC03023978">
    <property type="status" value="NOT_ANNOTATED_CDS"/>
    <property type="molecule type" value="Genomic_DNA"/>
</dbReference>
<dbReference type="GO" id="GO:0006508">
    <property type="term" value="P:proteolysis"/>
    <property type="evidence" value="ECO:0007669"/>
    <property type="project" value="InterPro"/>
</dbReference>
<keyword evidence="2 9" id="KW-0812">Transmembrane</keyword>
<protein>
    <submittedName>
        <fullName evidence="13">ADAM metallopeptidase domain 32</fullName>
    </submittedName>
</protein>
<comment type="caution">
    <text evidence="6">Lacks conserved residue(s) required for the propagation of feature annotation.</text>
</comment>
<evidence type="ECO:0000256" key="8">
    <source>
        <dbReference type="SAM" id="MobiDB-lite"/>
    </source>
</evidence>
<dbReference type="Pfam" id="PF08516">
    <property type="entry name" value="ADAM_CR"/>
    <property type="match status" value="1"/>
</dbReference>
<keyword evidence="14" id="KW-1185">Reference proteome</keyword>
<dbReference type="EMBL" id="ABDC03023974">
    <property type="status" value="NOT_ANNOTATED_CDS"/>
    <property type="molecule type" value="Genomic_DNA"/>
</dbReference>
<dbReference type="CDD" id="cd04269">
    <property type="entry name" value="ZnMc_adamalysin_II_like"/>
    <property type="match status" value="1"/>
</dbReference>
<feature type="disulfide bond" evidence="6">
    <location>
        <begin position="528"/>
        <end position="537"/>
    </location>
</feature>
<feature type="region of interest" description="Disordered" evidence="8">
    <location>
        <begin position="598"/>
        <end position="645"/>
    </location>
</feature>
<evidence type="ECO:0000313" key="14">
    <source>
        <dbReference type="Proteomes" id="UP000694394"/>
    </source>
</evidence>
<dbReference type="PROSITE" id="PS01186">
    <property type="entry name" value="EGF_2"/>
    <property type="match status" value="1"/>
</dbReference>
<evidence type="ECO:0000256" key="9">
    <source>
        <dbReference type="SAM" id="Phobius"/>
    </source>
</evidence>
<evidence type="ECO:0000256" key="3">
    <source>
        <dbReference type="ARBA" id="ARBA00022989"/>
    </source>
</evidence>
<dbReference type="GO" id="GO:0004222">
    <property type="term" value="F:metalloendopeptidase activity"/>
    <property type="evidence" value="ECO:0007669"/>
    <property type="project" value="InterPro"/>
</dbReference>
<accession>A0A8C5USL2</accession>
<sequence length="645" mass="71925">GILQFENVSYGIEPLEYAVEFQHLLYKLGKENSEFSIFNNRKKNTEKYPMDYNIFISKQLESDVTDLFPLYLEVHIVMDKALYDYLGSDSMIVTNKVIEIVGLVNSMFTQFKVTVVLSSLELWSDKNKISTAGEADELLHRFLEWKLSYLTLRPHDIAYLFIYRDYPYYVGATFPGKMCVTRYSAGIVLYPKEITLEAFSVIVTQLLALSMGISYDDPKKCQCSESTCIMNPDAMQFSGMKTFSSCSFSDFKHFVSNVGARCLQNKPQMQIRARAVCGNAVVEGNEVCDCGNADQCGPNNCCDPATCNLKDGAQCHRGACCRDCQIQAAGFECRPSRHPDCDLSEFCNGTSSECAPDVTIQNGNRCKNRRFLCYAGACADPDALCESIFGAGSHNAPTFCYEEIQIHTDRFGNCGKNSANKYIFCGWRNILCGRVVCTFPHQTPFQQDNGDVIYAYVRNHLCISLDPRLHPGMEDPLTIQIGSACDFGRVCSSKRVCENTELLTNPADECTEKCNGRGVCNSLGECNCTGGYLPPTCESLRGATRSMPPVGKGLITEKHSGKSKKRWLLGFYIFLPILIVPTIVALAWNRLKKRFTKEEESLSSRSRSEESTHTYASTTRSESGTQADTSRSKSQDSAQTHSSSN</sequence>
<dbReference type="PROSITE" id="PS50214">
    <property type="entry name" value="DISINTEGRIN_2"/>
    <property type="match status" value="1"/>
</dbReference>
<keyword evidence="6" id="KW-0245">EGF-like domain</keyword>
<dbReference type="InterPro" id="IPR018358">
    <property type="entry name" value="Disintegrin_CS"/>
</dbReference>
<keyword evidence="4 9" id="KW-0472">Membrane</keyword>
<dbReference type="Gene3D" id="4.10.70.10">
    <property type="entry name" value="Disintegrin domain"/>
    <property type="match status" value="1"/>
</dbReference>
<dbReference type="GO" id="GO:0008584">
    <property type="term" value="P:male gonad development"/>
    <property type="evidence" value="ECO:0007669"/>
    <property type="project" value="TreeGrafter"/>
</dbReference>
<dbReference type="Ensembl" id="ENSMICT00000003609.3">
    <property type="protein sequence ID" value="ENSMICP00000003286.3"/>
    <property type="gene ID" value="ENSMICG00000003605.3"/>
</dbReference>
<feature type="compositionally biased region" description="Basic and acidic residues" evidence="8">
    <location>
        <begin position="598"/>
        <end position="612"/>
    </location>
</feature>
<dbReference type="GeneTree" id="ENSGT00940000161015"/>
<dbReference type="EMBL" id="ABDC03023977">
    <property type="status" value="NOT_ANNOTATED_CDS"/>
    <property type="molecule type" value="Genomic_DNA"/>
</dbReference>
<reference evidence="13" key="1">
    <citation type="submission" date="2016-12" db="EMBL/GenBank/DDBJ databases">
        <title>Mouse lemur reference genome and diversity panel.</title>
        <authorList>
            <person name="Harris R."/>
            <person name="Larsen P."/>
            <person name="Liu Y."/>
            <person name="Hughes D.S."/>
            <person name="Murali S."/>
            <person name="Raveendran M."/>
            <person name="Korchina V."/>
            <person name="Wang M."/>
            <person name="Jhangiani S."/>
            <person name="Bandaranaike D."/>
            <person name="Bellair M."/>
            <person name="Blankenburg K."/>
            <person name="Chao H."/>
            <person name="Dahdouli M."/>
            <person name="Dinh H."/>
            <person name="Doddapaneni H."/>
            <person name="English A."/>
            <person name="Firestine M."/>
            <person name="Gnanaolivu R."/>
            <person name="Gross S."/>
            <person name="Hernandez B."/>
            <person name="Javaid M."/>
            <person name="Jayaseelan J."/>
            <person name="Jones J."/>
            <person name="Khan Z."/>
            <person name="Kovar C."/>
            <person name="Kurapati P."/>
            <person name="Le B."/>
            <person name="Lee S."/>
            <person name="Li M."/>
            <person name="Mathew T."/>
            <person name="Narasimhan A."/>
            <person name="Ngo D."/>
            <person name="Nguyen L."/>
            <person name="Okwuonu G."/>
            <person name="Ongeri F."/>
            <person name="Osuji N."/>
            <person name="Pu L.-L."/>
            <person name="Puazo M."/>
            <person name="Quiroz J."/>
            <person name="Raj R."/>
            <person name="Rajbhandari K."/>
            <person name="Reid J.G."/>
            <person name="Santibanez J."/>
            <person name="Sexton D."/>
            <person name="Skinner E."/>
            <person name="Vee V."/>
            <person name="Weissenberger G."/>
            <person name="Wu Y."/>
            <person name="Xin Y."/>
            <person name="Han Y."/>
            <person name="Campbell C."/>
            <person name="Brown A."/>
            <person name="Sullivan B."/>
            <person name="Shelton J."/>
            <person name="Brown S."/>
            <person name="Dudchenko O."/>
            <person name="Machol I."/>
            <person name="Durand N."/>
            <person name="Shamim M."/>
            <person name="Lieberman A."/>
            <person name="Muzny D.M."/>
            <person name="Richards S."/>
            <person name="Yoder A."/>
            <person name="Worley K.C."/>
            <person name="Rogers J."/>
            <person name="Gibbs R.A."/>
        </authorList>
    </citation>
    <scope>NUCLEOTIDE SEQUENCE [LARGE SCALE GENOMIC DNA]</scope>
</reference>
<dbReference type="InterPro" id="IPR001590">
    <property type="entry name" value="Peptidase_M12B"/>
</dbReference>
<dbReference type="InterPro" id="IPR006586">
    <property type="entry name" value="ADAM_Cys-rich"/>
</dbReference>
<reference evidence="13" key="2">
    <citation type="submission" date="2025-08" db="UniProtKB">
        <authorList>
            <consortium name="Ensembl"/>
        </authorList>
    </citation>
    <scope>IDENTIFICATION</scope>
</reference>
<feature type="disulfide bond" evidence="7">
    <location>
        <begin position="223"/>
        <end position="228"/>
    </location>
</feature>
<feature type="disulfide bond" evidence="6">
    <location>
        <begin position="510"/>
        <end position="520"/>
    </location>
</feature>
<evidence type="ECO:0000259" key="12">
    <source>
        <dbReference type="PROSITE" id="PS50215"/>
    </source>
</evidence>
<dbReference type="PANTHER" id="PTHR11905">
    <property type="entry name" value="ADAM A DISINTEGRIN AND METALLOPROTEASE DOMAIN"/>
    <property type="match status" value="1"/>
</dbReference>
<dbReference type="SUPFAM" id="SSF55486">
    <property type="entry name" value="Metalloproteases ('zincins'), catalytic domain"/>
    <property type="match status" value="1"/>
</dbReference>
<dbReference type="FunFam" id="4.10.70.10:FF:000001">
    <property type="entry name" value="Disintegrin and metalloproteinase domain-containing protein 22"/>
    <property type="match status" value="1"/>
</dbReference>
<feature type="domain" description="EGF-like" evidence="10">
    <location>
        <begin position="506"/>
        <end position="538"/>
    </location>
</feature>
<feature type="compositionally biased region" description="Polar residues" evidence="8">
    <location>
        <begin position="613"/>
        <end position="629"/>
    </location>
</feature>
<dbReference type="PROSITE" id="PS50215">
    <property type="entry name" value="ADAM_MEPRO"/>
    <property type="match status" value="1"/>
</dbReference>
<dbReference type="GO" id="GO:0007339">
    <property type="term" value="P:binding of sperm to zona pellucida"/>
    <property type="evidence" value="ECO:0007669"/>
    <property type="project" value="TreeGrafter"/>
</dbReference>
<dbReference type="SMART" id="SM00608">
    <property type="entry name" value="ACR"/>
    <property type="match status" value="1"/>
</dbReference>
<dbReference type="PROSITE" id="PS00427">
    <property type="entry name" value="DISINTEGRIN_1"/>
    <property type="match status" value="1"/>
</dbReference>
<dbReference type="PANTHER" id="PTHR11905:SF24">
    <property type="entry name" value="DISINTEGRIN AND METALLOPROTEINASE DOMAIN-CONTAINING PROTEIN 32"/>
    <property type="match status" value="1"/>
</dbReference>
<name>A0A8C5USL2_MICMU</name>
<evidence type="ECO:0000256" key="2">
    <source>
        <dbReference type="ARBA" id="ARBA00022692"/>
    </source>
</evidence>
<dbReference type="InterPro" id="IPR001762">
    <property type="entry name" value="Disintegrin_dom"/>
</dbReference>
<keyword evidence="5 6" id="KW-1015">Disulfide bond</keyword>
<dbReference type="EMBL" id="ABDC03023975">
    <property type="status" value="NOT_ANNOTATED_CDS"/>
    <property type="molecule type" value="Genomic_DNA"/>
</dbReference>
<evidence type="ECO:0000313" key="13">
    <source>
        <dbReference type="Ensembl" id="ENSMICP00000003286.3"/>
    </source>
</evidence>
<dbReference type="InterPro" id="IPR034027">
    <property type="entry name" value="Reprolysin_adamalysin"/>
</dbReference>
<dbReference type="InterPro" id="IPR036436">
    <property type="entry name" value="Disintegrin_dom_sf"/>
</dbReference>
<feature type="transmembrane region" description="Helical" evidence="9">
    <location>
        <begin position="567"/>
        <end position="588"/>
    </location>
</feature>
<dbReference type="SMART" id="SM00050">
    <property type="entry name" value="DISIN"/>
    <property type="match status" value="1"/>
</dbReference>
<dbReference type="Pfam" id="PF01421">
    <property type="entry name" value="Reprolysin"/>
    <property type="match status" value="1"/>
</dbReference>
<feature type="domain" description="Disintegrin" evidence="11">
    <location>
        <begin position="274"/>
        <end position="362"/>
    </location>
</feature>
<feature type="compositionally biased region" description="Polar residues" evidence="8">
    <location>
        <begin position="635"/>
        <end position="645"/>
    </location>
</feature>
<dbReference type="InterPro" id="IPR024079">
    <property type="entry name" value="MetalloPept_cat_dom_sf"/>
</dbReference>
<dbReference type="Pfam" id="PF00200">
    <property type="entry name" value="Disintegrin"/>
    <property type="match status" value="1"/>
</dbReference>
<keyword evidence="3 9" id="KW-1133">Transmembrane helix</keyword>
<evidence type="ECO:0000259" key="11">
    <source>
        <dbReference type="PROSITE" id="PS50214"/>
    </source>
</evidence>
<dbReference type="Gene3D" id="3.40.390.10">
    <property type="entry name" value="Collagenase (Catalytic Domain)"/>
    <property type="match status" value="1"/>
</dbReference>
<evidence type="ECO:0000256" key="5">
    <source>
        <dbReference type="ARBA" id="ARBA00023157"/>
    </source>
</evidence>
<dbReference type="GO" id="GO:0007155">
    <property type="term" value="P:cell adhesion"/>
    <property type="evidence" value="ECO:0007669"/>
    <property type="project" value="TreeGrafter"/>
</dbReference>
<dbReference type="EMBL" id="ABDC03023976">
    <property type="status" value="NOT_ANNOTATED_CDS"/>
    <property type="molecule type" value="Genomic_DNA"/>
</dbReference>
<proteinExistence type="predicted"/>
<dbReference type="AlphaFoldDB" id="A0A8C5USL2"/>
<evidence type="ECO:0000256" key="7">
    <source>
        <dbReference type="PROSITE-ProRule" id="PRU00276"/>
    </source>
</evidence>
<dbReference type="PROSITE" id="PS50026">
    <property type="entry name" value="EGF_3"/>
    <property type="match status" value="1"/>
</dbReference>
<evidence type="ECO:0000256" key="4">
    <source>
        <dbReference type="ARBA" id="ARBA00023136"/>
    </source>
</evidence>
<organism evidence="13 14">
    <name type="scientific">Microcebus murinus</name>
    <name type="common">Gray mouse lemur</name>
    <name type="synonym">Lemur murinus</name>
    <dbReference type="NCBI Taxonomy" id="30608"/>
    <lineage>
        <taxon>Eukaryota</taxon>
        <taxon>Metazoa</taxon>
        <taxon>Chordata</taxon>
        <taxon>Craniata</taxon>
        <taxon>Vertebrata</taxon>
        <taxon>Euteleostomi</taxon>
        <taxon>Mammalia</taxon>
        <taxon>Eutheria</taxon>
        <taxon>Euarchontoglires</taxon>
        <taxon>Primates</taxon>
        <taxon>Strepsirrhini</taxon>
        <taxon>Lemuriformes</taxon>
        <taxon>Cheirogaleidae</taxon>
        <taxon>Microcebus</taxon>
    </lineage>
</organism>
<feature type="domain" description="Peptidase M12B" evidence="12">
    <location>
        <begin position="70"/>
        <end position="267"/>
    </location>
</feature>
<evidence type="ECO:0000256" key="1">
    <source>
        <dbReference type="ARBA" id="ARBA00004479"/>
    </source>
</evidence>
<gene>
    <name evidence="13" type="primary">ADAM32</name>
    <name evidence="13" type="synonym">LOC105866637</name>
</gene>
<dbReference type="GO" id="GO:0005886">
    <property type="term" value="C:plasma membrane"/>
    <property type="evidence" value="ECO:0007669"/>
    <property type="project" value="TreeGrafter"/>
</dbReference>
<dbReference type="Proteomes" id="UP000694394">
    <property type="component" value="Chromosome 20"/>
</dbReference>
<dbReference type="SUPFAM" id="SSF57552">
    <property type="entry name" value="Blood coagulation inhibitor (disintegrin)"/>
    <property type="match status" value="1"/>
</dbReference>